<reference evidence="1" key="1">
    <citation type="submission" date="2018-02" db="EMBL/GenBank/DDBJ databases">
        <title>Rhizophora mucronata_Transcriptome.</title>
        <authorList>
            <person name="Meera S.P."/>
            <person name="Sreeshan A."/>
            <person name="Augustine A."/>
        </authorList>
    </citation>
    <scope>NUCLEOTIDE SEQUENCE</scope>
    <source>
        <tissue evidence="1">Leaf</tissue>
    </source>
</reference>
<dbReference type="EMBL" id="GGEC01090285">
    <property type="protein sequence ID" value="MBX70769.1"/>
    <property type="molecule type" value="Transcribed_RNA"/>
</dbReference>
<evidence type="ECO:0000313" key="1">
    <source>
        <dbReference type="EMBL" id="MBX70769.1"/>
    </source>
</evidence>
<organism evidence="1">
    <name type="scientific">Rhizophora mucronata</name>
    <name type="common">Asiatic mangrove</name>
    <dbReference type="NCBI Taxonomy" id="61149"/>
    <lineage>
        <taxon>Eukaryota</taxon>
        <taxon>Viridiplantae</taxon>
        <taxon>Streptophyta</taxon>
        <taxon>Embryophyta</taxon>
        <taxon>Tracheophyta</taxon>
        <taxon>Spermatophyta</taxon>
        <taxon>Magnoliopsida</taxon>
        <taxon>eudicotyledons</taxon>
        <taxon>Gunneridae</taxon>
        <taxon>Pentapetalae</taxon>
        <taxon>rosids</taxon>
        <taxon>fabids</taxon>
        <taxon>Malpighiales</taxon>
        <taxon>Rhizophoraceae</taxon>
        <taxon>Rhizophora</taxon>
    </lineage>
</organism>
<proteinExistence type="predicted"/>
<accession>A0A2P2QUT4</accession>
<sequence length="9" mass="1155">MEFIIRLFS</sequence>
<name>A0A2P2QUT4_RHIMU</name>
<protein>
    <submittedName>
        <fullName evidence="1">Uncharacterized protein</fullName>
    </submittedName>
</protein>